<evidence type="ECO:0000256" key="4">
    <source>
        <dbReference type="ARBA" id="ARBA00022833"/>
    </source>
</evidence>
<dbReference type="InterPro" id="IPR013087">
    <property type="entry name" value="Znf_C2H2_type"/>
</dbReference>
<evidence type="ECO:0000313" key="10">
    <source>
        <dbReference type="EMBL" id="CAD6442329.1"/>
    </source>
</evidence>
<feature type="compositionally biased region" description="Basic and acidic residues" evidence="7">
    <location>
        <begin position="196"/>
        <end position="217"/>
    </location>
</feature>
<feature type="region of interest" description="Disordered" evidence="7">
    <location>
        <begin position="174"/>
        <end position="508"/>
    </location>
</feature>
<evidence type="ECO:0000256" key="2">
    <source>
        <dbReference type="ARBA" id="ARBA00022723"/>
    </source>
</evidence>
<keyword evidence="3 6" id="KW-0863">Zinc-finger</keyword>
<protein>
    <submittedName>
        <fullName evidence="10">A5ace630-8fc2-4284-a919-c622143e6b68</fullName>
    </submittedName>
</protein>
<feature type="domain" description="BED-type" evidence="9">
    <location>
        <begin position="72"/>
        <end position="131"/>
    </location>
</feature>
<evidence type="ECO:0000256" key="5">
    <source>
        <dbReference type="ARBA" id="ARBA00023242"/>
    </source>
</evidence>
<comment type="subcellular location">
    <subcellularLocation>
        <location evidence="1">Nucleus</location>
    </subcellularLocation>
</comment>
<keyword evidence="5" id="KW-0539">Nucleus</keyword>
<dbReference type="PROSITE" id="PS50157">
    <property type="entry name" value="ZINC_FINGER_C2H2_2"/>
    <property type="match status" value="1"/>
</dbReference>
<dbReference type="Gene3D" id="3.30.160.60">
    <property type="entry name" value="Classic Zinc Finger"/>
    <property type="match status" value="1"/>
</dbReference>
<feature type="compositionally biased region" description="Basic and acidic residues" evidence="7">
    <location>
        <begin position="472"/>
        <end position="497"/>
    </location>
</feature>
<evidence type="ECO:0000259" key="8">
    <source>
        <dbReference type="PROSITE" id="PS50157"/>
    </source>
</evidence>
<proteinExistence type="predicted"/>
<evidence type="ECO:0000256" key="1">
    <source>
        <dbReference type="ARBA" id="ARBA00004123"/>
    </source>
</evidence>
<feature type="compositionally biased region" description="Pro residues" evidence="7">
    <location>
        <begin position="295"/>
        <end position="304"/>
    </location>
</feature>
<comment type="caution">
    <text evidence="10">The sequence shown here is derived from an EMBL/GenBank/DDBJ whole genome shotgun (WGS) entry which is preliminary data.</text>
</comment>
<dbReference type="InterPro" id="IPR036236">
    <property type="entry name" value="Znf_C2H2_sf"/>
</dbReference>
<reference evidence="10" key="1">
    <citation type="submission" date="2020-10" db="EMBL/GenBank/DDBJ databases">
        <authorList>
            <person name="Kusch S."/>
        </authorList>
    </citation>
    <scope>NUCLEOTIDE SEQUENCE</scope>
    <source>
        <strain evidence="10">SwB9</strain>
    </source>
</reference>
<dbReference type="CDD" id="cd20908">
    <property type="entry name" value="SUF4-like"/>
    <property type="match status" value="1"/>
</dbReference>
<feature type="compositionally biased region" description="Polar residues" evidence="7">
    <location>
        <begin position="241"/>
        <end position="264"/>
    </location>
</feature>
<dbReference type="GO" id="GO:0008270">
    <property type="term" value="F:zinc ion binding"/>
    <property type="evidence" value="ECO:0007669"/>
    <property type="project" value="UniProtKB-KW"/>
</dbReference>
<keyword evidence="4" id="KW-0862">Zinc</keyword>
<dbReference type="InterPro" id="IPR003656">
    <property type="entry name" value="Znf_BED"/>
</dbReference>
<dbReference type="PANTHER" id="PTHR23215">
    <property type="entry name" value="ZINC FINGER PROTEIN 207"/>
    <property type="match status" value="1"/>
</dbReference>
<dbReference type="FunFam" id="3.30.160.60:FF:000354">
    <property type="entry name" value="C2H2 finger domain-containing protein"/>
    <property type="match status" value="1"/>
</dbReference>
<dbReference type="Proteomes" id="UP000624404">
    <property type="component" value="Unassembled WGS sequence"/>
</dbReference>
<accession>A0A8H2VQ96</accession>
<evidence type="ECO:0000256" key="3">
    <source>
        <dbReference type="ARBA" id="ARBA00022771"/>
    </source>
</evidence>
<dbReference type="SUPFAM" id="SSF57667">
    <property type="entry name" value="beta-beta-alpha zinc fingers"/>
    <property type="match status" value="1"/>
</dbReference>
<organism evidence="10 11">
    <name type="scientific">Sclerotinia trifoliorum</name>
    <dbReference type="NCBI Taxonomy" id="28548"/>
    <lineage>
        <taxon>Eukaryota</taxon>
        <taxon>Fungi</taxon>
        <taxon>Dikarya</taxon>
        <taxon>Ascomycota</taxon>
        <taxon>Pezizomycotina</taxon>
        <taxon>Leotiomycetes</taxon>
        <taxon>Helotiales</taxon>
        <taxon>Sclerotiniaceae</taxon>
        <taxon>Sclerotinia</taxon>
    </lineage>
</organism>
<dbReference type="OrthoDB" id="1306014at2759"/>
<keyword evidence="11" id="KW-1185">Reference proteome</keyword>
<evidence type="ECO:0000259" key="9">
    <source>
        <dbReference type="PROSITE" id="PS50808"/>
    </source>
</evidence>
<dbReference type="PANTHER" id="PTHR23215:SF0">
    <property type="entry name" value="BUB3-INTERACTING AND GLEBS MOTIF-CONTAINING PROTEIN ZNF207"/>
    <property type="match status" value="1"/>
</dbReference>
<gene>
    <name evidence="10" type="ORF">SCLTRI_LOCUS2121</name>
</gene>
<feature type="compositionally biased region" description="Pro residues" evidence="7">
    <location>
        <begin position="326"/>
        <end position="342"/>
    </location>
</feature>
<dbReference type="SMART" id="SM00355">
    <property type="entry name" value="ZnF_C2H2"/>
    <property type="match status" value="2"/>
</dbReference>
<evidence type="ECO:0000313" key="11">
    <source>
        <dbReference type="Proteomes" id="UP000624404"/>
    </source>
</evidence>
<dbReference type="GO" id="GO:0005634">
    <property type="term" value="C:nucleus"/>
    <property type="evidence" value="ECO:0007669"/>
    <property type="project" value="UniProtKB-SubCell"/>
</dbReference>
<dbReference type="PROSITE" id="PS50808">
    <property type="entry name" value="ZF_BED"/>
    <property type="match status" value="1"/>
</dbReference>
<evidence type="ECO:0000256" key="7">
    <source>
        <dbReference type="SAM" id="MobiDB-lite"/>
    </source>
</evidence>
<keyword evidence="2" id="KW-0479">Metal-binding</keyword>
<dbReference type="GO" id="GO:0003677">
    <property type="term" value="F:DNA binding"/>
    <property type="evidence" value="ECO:0007669"/>
    <property type="project" value="InterPro"/>
</dbReference>
<feature type="compositionally biased region" description="Basic and acidic residues" evidence="7">
    <location>
        <begin position="451"/>
        <end position="463"/>
    </location>
</feature>
<dbReference type="PROSITE" id="PS00028">
    <property type="entry name" value="ZINC_FINGER_C2H2_1"/>
    <property type="match status" value="1"/>
</dbReference>
<name>A0A8H2VQ96_9HELO</name>
<dbReference type="AlphaFoldDB" id="A0A8H2VQ96"/>
<dbReference type="EMBL" id="CAJHIA010000007">
    <property type="protein sequence ID" value="CAD6442329.1"/>
    <property type="molecule type" value="Genomic_DNA"/>
</dbReference>
<evidence type="ECO:0000256" key="6">
    <source>
        <dbReference type="PROSITE-ProRule" id="PRU00042"/>
    </source>
</evidence>
<sequence>MGSTRPCRRKHEIYYKPASVLSQLLVNTVIVNLQSSLCLQYSFSIYFYFQYIYRLINIMVGKKKRGHPDIEELLARPWCYYCERDFDDLKILISHQKAKHFKCERCGRRLNTAGGLSVHMNQVHKETLASVDNSLPNRQGLEVEIFGMEGIPEDVVQAHNQRIIAGFYQAEQDRRAATGNPAPGTANANGGQSKKPKVESSAELKKRLAEHKARKAEQAANGSSGANTPLDGGIHSAASPLPTTQSPSAFNNSPFPTPQNSYGATQGAGYGSFSQEPYSQPAAAYQQPYKQQPPFSGPPGPPFQPQFSPTQYTPNVYQPSPFGAGSPPPGPFNGYQPPPSHTPPTHGGLPNRPPSLPAAPGLPQRPSFGAPPVPSYQMQQIHQKGGWNGNGWNGQDQNSAMSSAYPHPPGLNVEHSTNASTVDDLVSGAARDADDDIDKIIRMAEAGIKPPKRDSVDPSKTETSEAAAAPESADKSEQKSEGKTDVAEKKSKKDKPMKMIYSDNDVSPEEKMAKMPRYAFVPDGKNETSLEESVAAVTVNN</sequence>
<feature type="domain" description="C2H2-type" evidence="8">
    <location>
        <begin position="101"/>
        <end position="124"/>
    </location>
</feature>
<feature type="compositionally biased region" description="Low complexity" evidence="7">
    <location>
        <begin position="277"/>
        <end position="294"/>
    </location>
</feature>